<evidence type="ECO:0000313" key="1">
    <source>
        <dbReference type="EMBL" id="KAJ8402917.1"/>
    </source>
</evidence>
<dbReference type="EMBL" id="JAINUG010000061">
    <property type="protein sequence ID" value="KAJ8402917.1"/>
    <property type="molecule type" value="Genomic_DNA"/>
</dbReference>
<proteinExistence type="predicted"/>
<sequence length="143" mass="16591">MFLLLCMMIFPAHSQWLGLVIMLLKMYYETHTANNCFHSSKATLNVFELTRNRDWRTTTIFPKLQQQTLTVLQQLTNASSLESEDELSQKKNQYCGGNENATRNDWPDLWTVKQGEEFKSKNPWLGCKNKRLGCLVCSHVNSL</sequence>
<organism evidence="1 2">
    <name type="scientific">Aldrovandia affinis</name>
    <dbReference type="NCBI Taxonomy" id="143900"/>
    <lineage>
        <taxon>Eukaryota</taxon>
        <taxon>Metazoa</taxon>
        <taxon>Chordata</taxon>
        <taxon>Craniata</taxon>
        <taxon>Vertebrata</taxon>
        <taxon>Euteleostomi</taxon>
        <taxon>Actinopterygii</taxon>
        <taxon>Neopterygii</taxon>
        <taxon>Teleostei</taxon>
        <taxon>Notacanthiformes</taxon>
        <taxon>Halosauridae</taxon>
        <taxon>Aldrovandia</taxon>
    </lineage>
</organism>
<dbReference type="Proteomes" id="UP001221898">
    <property type="component" value="Unassembled WGS sequence"/>
</dbReference>
<accession>A0AAD7SHY2</accession>
<reference evidence="1" key="1">
    <citation type="journal article" date="2023" name="Science">
        <title>Genome structures resolve the early diversification of teleost fishes.</title>
        <authorList>
            <person name="Parey E."/>
            <person name="Louis A."/>
            <person name="Montfort J."/>
            <person name="Bouchez O."/>
            <person name="Roques C."/>
            <person name="Iampietro C."/>
            <person name="Lluch J."/>
            <person name="Castinel A."/>
            <person name="Donnadieu C."/>
            <person name="Desvignes T."/>
            <person name="Floi Bucao C."/>
            <person name="Jouanno E."/>
            <person name="Wen M."/>
            <person name="Mejri S."/>
            <person name="Dirks R."/>
            <person name="Jansen H."/>
            <person name="Henkel C."/>
            <person name="Chen W.J."/>
            <person name="Zahm M."/>
            <person name="Cabau C."/>
            <person name="Klopp C."/>
            <person name="Thompson A.W."/>
            <person name="Robinson-Rechavi M."/>
            <person name="Braasch I."/>
            <person name="Lecointre G."/>
            <person name="Bobe J."/>
            <person name="Postlethwait J.H."/>
            <person name="Berthelot C."/>
            <person name="Roest Crollius H."/>
            <person name="Guiguen Y."/>
        </authorList>
    </citation>
    <scope>NUCLEOTIDE SEQUENCE</scope>
    <source>
        <strain evidence="1">NC1722</strain>
    </source>
</reference>
<evidence type="ECO:0000313" key="2">
    <source>
        <dbReference type="Proteomes" id="UP001221898"/>
    </source>
</evidence>
<protein>
    <submittedName>
        <fullName evidence="1">Uncharacterized protein</fullName>
    </submittedName>
</protein>
<gene>
    <name evidence="1" type="ORF">AAFF_G00362310</name>
</gene>
<dbReference type="AlphaFoldDB" id="A0AAD7SHY2"/>
<keyword evidence="2" id="KW-1185">Reference proteome</keyword>
<comment type="caution">
    <text evidence="1">The sequence shown here is derived from an EMBL/GenBank/DDBJ whole genome shotgun (WGS) entry which is preliminary data.</text>
</comment>
<name>A0AAD7SHY2_9TELE</name>